<keyword evidence="1" id="KW-0732">Signal</keyword>
<dbReference type="EMBL" id="AP026866">
    <property type="protein sequence ID" value="BDS05112.1"/>
    <property type="molecule type" value="Genomic_DNA"/>
</dbReference>
<feature type="signal peptide" evidence="1">
    <location>
        <begin position="1"/>
        <end position="22"/>
    </location>
</feature>
<evidence type="ECO:0008006" key="3">
    <source>
        <dbReference type="Google" id="ProtNLM"/>
    </source>
</evidence>
<name>A0AAT9FGK8_9BACT</name>
<evidence type="ECO:0000256" key="1">
    <source>
        <dbReference type="SAM" id="SignalP"/>
    </source>
</evidence>
<dbReference type="AlphaFoldDB" id="A0AAT9FGK8"/>
<sequence length="257" mass="27942">MKTHLLSLITACSVTLPMASLADVSIEPSGMKIVWQSLKKDFDGFETYNSSEGVYVTVAVRGGGKNVISFDNKKSKVSIQYGDQDLGGSFGMWNKTSKDGKTMRIEVKSDKLPQGDNAALKLAGSLDLVVASKTDTKTSGPRELKKGDKLTFGDNFSCEVSKIEKPKYGDDELEVSFKWDRDIPELAAVRFYDEAGKLIESKAGGWSSMGGFGKKTVTKSYLLKKKSDILKIEMDLWSDAEALTVPLNLNVGLGAGK</sequence>
<feature type="chain" id="PRO_5043546333" description="DUF3108 domain-containing protein" evidence="1">
    <location>
        <begin position="23"/>
        <end position="257"/>
    </location>
</feature>
<evidence type="ECO:0000313" key="2">
    <source>
        <dbReference type="EMBL" id="BDS05112.1"/>
    </source>
</evidence>
<protein>
    <recommendedName>
        <fullName evidence="3">DUF3108 domain-containing protein</fullName>
    </recommendedName>
</protein>
<reference evidence="2" key="1">
    <citation type="submission" date="2024-07" db="EMBL/GenBank/DDBJ databases">
        <title>Complete genome sequence of Verrucomicrobiaceae bacterium NT6N.</title>
        <authorList>
            <person name="Huang C."/>
            <person name="Takami H."/>
            <person name="Hamasaki K."/>
        </authorList>
    </citation>
    <scope>NUCLEOTIDE SEQUENCE</scope>
    <source>
        <strain evidence="2">NT6N</strain>
    </source>
</reference>
<proteinExistence type="predicted"/>
<organism evidence="2">
    <name type="scientific">Oceaniferula spumae</name>
    <dbReference type="NCBI Taxonomy" id="2979115"/>
    <lineage>
        <taxon>Bacteria</taxon>
        <taxon>Pseudomonadati</taxon>
        <taxon>Verrucomicrobiota</taxon>
        <taxon>Verrucomicrobiia</taxon>
        <taxon>Verrucomicrobiales</taxon>
        <taxon>Verrucomicrobiaceae</taxon>
        <taxon>Oceaniferula</taxon>
    </lineage>
</organism>
<gene>
    <name evidence="2" type="ORF">NT6N_01520</name>
</gene>
<dbReference type="KEGG" id="osu:NT6N_01520"/>
<accession>A0AAT9FGK8</accession>